<dbReference type="Proteomes" id="UP000019849">
    <property type="component" value="Unassembled WGS sequence"/>
</dbReference>
<dbReference type="Proteomes" id="UP000294958">
    <property type="component" value="Unassembled WGS sequence"/>
</dbReference>
<organism evidence="2 4">
    <name type="scientific">Aquamicrobium defluvii</name>
    <dbReference type="NCBI Taxonomy" id="69279"/>
    <lineage>
        <taxon>Bacteria</taxon>
        <taxon>Pseudomonadati</taxon>
        <taxon>Pseudomonadota</taxon>
        <taxon>Alphaproteobacteria</taxon>
        <taxon>Hyphomicrobiales</taxon>
        <taxon>Phyllobacteriaceae</taxon>
        <taxon>Aquamicrobium</taxon>
    </lineage>
</organism>
<keyword evidence="3" id="KW-0808">Transferase</keyword>
<dbReference type="PANTHER" id="PTHR12526">
    <property type="entry name" value="GLYCOSYLTRANSFERASE"/>
    <property type="match status" value="1"/>
</dbReference>
<protein>
    <submittedName>
        <fullName evidence="3">Glycosyl transferase family 1</fullName>
    </submittedName>
</protein>
<evidence type="ECO:0000313" key="2">
    <source>
        <dbReference type="EMBL" id="EXL10283.1"/>
    </source>
</evidence>
<name>A0A011UWN4_9HYPH</name>
<dbReference type="STRING" id="69279.BG36_08285"/>
<accession>A0A011UWN4</accession>
<feature type="domain" description="Glycosyl transferase family 1" evidence="1">
    <location>
        <begin position="161"/>
        <end position="308"/>
    </location>
</feature>
<dbReference type="Gene3D" id="3.40.50.2000">
    <property type="entry name" value="Glycogen Phosphorylase B"/>
    <property type="match status" value="2"/>
</dbReference>
<dbReference type="EMBL" id="SNZF01000005">
    <property type="protein sequence ID" value="TDR36474.1"/>
    <property type="molecule type" value="Genomic_DNA"/>
</dbReference>
<reference evidence="3 5" key="2">
    <citation type="submission" date="2019-03" db="EMBL/GenBank/DDBJ databases">
        <title>Genomic Encyclopedia of Type Strains, Phase IV (KMG-IV): sequencing the most valuable type-strain genomes for metagenomic binning, comparative biology and taxonomic classification.</title>
        <authorList>
            <person name="Goeker M."/>
        </authorList>
    </citation>
    <scope>NUCLEOTIDE SEQUENCE [LARGE SCALE GENOMIC DNA]</scope>
    <source>
        <strain evidence="3 5">DSM 11603</strain>
    </source>
</reference>
<sequence length="364" mass="38931">MAGLAAALAATGRAVTYVAEEEMSADRAAQGWQVPPLGAAHLRFAPTSDAVREVVREAPEDSIHICQGLRANGLVGVAQRTLAERGIRQWVIMETVDDSGWRGALKRLEYRRLVRQWGPRIEGVLATGHATPGWLAARGMPADRVFPFAYFLPDSPQPIAQNFEPRAPFRFLFVGRFIELKRVDLLINALERLANEHFELMLAGSGPLEAALRTLAEKKLPGRVDWLGRRPIGEIPALMAEADCLVLPSRNDGWGAVVSEALMAGTPAICSDACGAAGIVQVSGVGGVFPAGNVEALVALFRQVIARGRQTPEARAVLAQWARCLGADAGAKYLGTVFSHVAGAATTARPVEPWVSKEIGAAPL</sequence>
<dbReference type="SUPFAM" id="SSF53756">
    <property type="entry name" value="UDP-Glycosyltransferase/glycogen phosphorylase"/>
    <property type="match status" value="1"/>
</dbReference>
<dbReference type="eggNOG" id="COG0438">
    <property type="taxonomic scope" value="Bacteria"/>
</dbReference>
<dbReference type="Pfam" id="PF00534">
    <property type="entry name" value="Glycos_transf_1"/>
    <property type="match status" value="1"/>
</dbReference>
<evidence type="ECO:0000313" key="5">
    <source>
        <dbReference type="Proteomes" id="UP000294958"/>
    </source>
</evidence>
<evidence type="ECO:0000313" key="4">
    <source>
        <dbReference type="Proteomes" id="UP000019849"/>
    </source>
</evidence>
<dbReference type="AlphaFoldDB" id="A0A011UWN4"/>
<proteinExistence type="predicted"/>
<gene>
    <name evidence="2" type="ORF">BG36_08285</name>
    <name evidence="3" type="ORF">DES43_105141</name>
</gene>
<keyword evidence="5" id="KW-1185">Reference proteome</keyword>
<dbReference type="InterPro" id="IPR001296">
    <property type="entry name" value="Glyco_trans_1"/>
</dbReference>
<dbReference type="EMBL" id="JENY01000002">
    <property type="protein sequence ID" value="EXL10283.1"/>
    <property type="molecule type" value="Genomic_DNA"/>
</dbReference>
<dbReference type="HOGENOM" id="CLU_061132_0_0_5"/>
<evidence type="ECO:0000313" key="3">
    <source>
        <dbReference type="EMBL" id="TDR36474.1"/>
    </source>
</evidence>
<evidence type="ECO:0000259" key="1">
    <source>
        <dbReference type="Pfam" id="PF00534"/>
    </source>
</evidence>
<comment type="caution">
    <text evidence="2">The sequence shown here is derived from an EMBL/GenBank/DDBJ whole genome shotgun (WGS) entry which is preliminary data.</text>
</comment>
<dbReference type="GO" id="GO:0016757">
    <property type="term" value="F:glycosyltransferase activity"/>
    <property type="evidence" value="ECO:0007669"/>
    <property type="project" value="InterPro"/>
</dbReference>
<dbReference type="PANTHER" id="PTHR12526:SF638">
    <property type="entry name" value="SPORE COAT PROTEIN SA"/>
    <property type="match status" value="1"/>
</dbReference>
<reference evidence="2 4" key="1">
    <citation type="submission" date="2014-02" db="EMBL/GenBank/DDBJ databases">
        <title>Aquamicrobium defluvii Genome sequencing.</title>
        <authorList>
            <person name="Wang X."/>
        </authorList>
    </citation>
    <scope>NUCLEOTIDE SEQUENCE [LARGE SCALE GENOMIC DNA]</scope>
    <source>
        <strain evidence="2 4">W13Z1</strain>
    </source>
</reference>
<dbReference type="PATRIC" id="fig|69279.3.peg.562"/>